<proteinExistence type="predicted"/>
<dbReference type="HOGENOM" id="CLU_088237_0_0_6"/>
<dbReference type="Pfam" id="PF00551">
    <property type="entry name" value="Formyl_trans_N"/>
    <property type="match status" value="1"/>
</dbReference>
<reference evidence="3 4" key="1">
    <citation type="journal article" date="2012" name="Stand. Genomic Sci.">
        <title>Complete genome sequence of the melanogenic marine bacterium Marinomonas mediterranea type strain (MMB-1(T)).</title>
        <authorList>
            <person name="Lucas-Elio P."/>
            <person name="Goodwin L."/>
            <person name="Woyke T."/>
            <person name="Pitluck S."/>
            <person name="Nolan M."/>
            <person name="Kyrpides N.C."/>
            <person name="Detter J.C."/>
            <person name="Copeland A."/>
            <person name="Teshima H."/>
            <person name="Bruce D."/>
            <person name="Detter C."/>
            <person name="Tapia R."/>
            <person name="Han S."/>
            <person name="Land M.L."/>
            <person name="Ivanova N."/>
            <person name="Mikhailova N."/>
            <person name="Johnston A.W."/>
            <person name="Sanchez-Amat A."/>
        </authorList>
    </citation>
    <scope>NUCLEOTIDE SEQUENCE [LARGE SCALE GENOMIC DNA]</scope>
    <source>
        <strain evidence="4">ATCC 700492 / JCM 21426 / NBRC 103028 / MMB-1</strain>
    </source>
</reference>
<name>F2K2N7_MARM1</name>
<dbReference type="PANTHER" id="PTHR11138">
    <property type="entry name" value="METHIONYL-TRNA FORMYLTRANSFERASE"/>
    <property type="match status" value="1"/>
</dbReference>
<protein>
    <submittedName>
        <fullName evidence="3">Formyl transferase domain protein</fullName>
    </submittedName>
</protein>
<dbReference type="STRING" id="717774.Marme_1920"/>
<dbReference type="AlphaFoldDB" id="F2K2N7"/>
<feature type="domain" description="Formyl transferase N-terminal" evidence="2">
    <location>
        <begin position="99"/>
        <end position="191"/>
    </location>
</feature>
<dbReference type="PANTHER" id="PTHR11138:SF5">
    <property type="entry name" value="METHIONYL-TRNA FORMYLTRANSFERASE, MITOCHONDRIAL"/>
    <property type="match status" value="1"/>
</dbReference>
<keyword evidence="3" id="KW-0808">Transferase</keyword>
<accession>F2K2N7</accession>
<dbReference type="EMBL" id="CP002583">
    <property type="protein sequence ID" value="ADZ91170.1"/>
    <property type="molecule type" value="Genomic_DNA"/>
</dbReference>
<dbReference type="GO" id="GO:0005829">
    <property type="term" value="C:cytosol"/>
    <property type="evidence" value="ECO:0007669"/>
    <property type="project" value="TreeGrafter"/>
</dbReference>
<dbReference type="InterPro" id="IPR036477">
    <property type="entry name" value="Formyl_transf_N_sf"/>
</dbReference>
<dbReference type="Proteomes" id="UP000001062">
    <property type="component" value="Chromosome"/>
</dbReference>
<sequence>MKIIILANKNIASNYALNLLIPGLRGHDISVFLSSKVGASQNNIPRLETLKFFEQNRFNQLMSPLINRVHFESECKTFEQLNEYLLQLMEVLNKINSFENIEKIRKHQLDLIILIRYGNILKDDVINIPSFGVLNLHSGLLPEYRGVMATFWSMLNDEKEIGTTLHYIEDGSIDSGRILSKSRFEVDKNKSYLWHVLNLYVSGVELILNAIFLIEKIKR</sequence>
<keyword evidence="1" id="KW-1133">Transmembrane helix</keyword>
<dbReference type="eggNOG" id="COG0223">
    <property type="taxonomic scope" value="Bacteria"/>
</dbReference>
<dbReference type="SUPFAM" id="SSF53328">
    <property type="entry name" value="Formyltransferase"/>
    <property type="match status" value="1"/>
</dbReference>
<keyword evidence="1" id="KW-0472">Membrane</keyword>
<dbReference type="KEGG" id="mme:Marme_1920"/>
<evidence type="ECO:0000313" key="3">
    <source>
        <dbReference type="EMBL" id="ADZ91170.1"/>
    </source>
</evidence>
<feature type="transmembrane region" description="Helical" evidence="1">
    <location>
        <begin position="192"/>
        <end position="214"/>
    </location>
</feature>
<evidence type="ECO:0000256" key="1">
    <source>
        <dbReference type="SAM" id="Phobius"/>
    </source>
</evidence>
<dbReference type="GO" id="GO:0004479">
    <property type="term" value="F:methionyl-tRNA formyltransferase activity"/>
    <property type="evidence" value="ECO:0007669"/>
    <property type="project" value="TreeGrafter"/>
</dbReference>
<evidence type="ECO:0000259" key="2">
    <source>
        <dbReference type="Pfam" id="PF00551"/>
    </source>
</evidence>
<organism evidence="3 4">
    <name type="scientific">Marinomonas mediterranea (strain ATCC 700492 / JCM 21426 / NBRC 103028 / MMB-1)</name>
    <dbReference type="NCBI Taxonomy" id="717774"/>
    <lineage>
        <taxon>Bacteria</taxon>
        <taxon>Pseudomonadati</taxon>
        <taxon>Pseudomonadota</taxon>
        <taxon>Gammaproteobacteria</taxon>
        <taxon>Oceanospirillales</taxon>
        <taxon>Oceanospirillaceae</taxon>
        <taxon>Marinomonas</taxon>
    </lineage>
</organism>
<dbReference type="InterPro" id="IPR002376">
    <property type="entry name" value="Formyl_transf_N"/>
</dbReference>
<gene>
    <name evidence="3" type="ordered locus">Marme_1920</name>
</gene>
<dbReference type="CDD" id="cd08653">
    <property type="entry name" value="FMT_core_like_3"/>
    <property type="match status" value="1"/>
</dbReference>
<keyword evidence="1" id="KW-0812">Transmembrane</keyword>
<evidence type="ECO:0000313" key="4">
    <source>
        <dbReference type="Proteomes" id="UP000001062"/>
    </source>
</evidence>
<dbReference type="Gene3D" id="3.40.50.170">
    <property type="entry name" value="Formyl transferase, N-terminal domain"/>
    <property type="match status" value="1"/>
</dbReference>
<dbReference type="PATRIC" id="fig|717774.3.peg.1979"/>
<keyword evidence="4" id="KW-1185">Reference proteome</keyword>
<dbReference type="RefSeq" id="WP_013661075.1">
    <property type="nucleotide sequence ID" value="NC_015276.1"/>
</dbReference>